<evidence type="ECO:0000256" key="1">
    <source>
        <dbReference type="ARBA" id="ARBA00022801"/>
    </source>
</evidence>
<dbReference type="CDD" id="cd00303">
    <property type="entry name" value="retropepsin_like"/>
    <property type="match status" value="1"/>
</dbReference>
<reference evidence="7" key="2">
    <citation type="submission" date="2025-05" db="UniProtKB">
        <authorList>
            <consortium name="EnsemblMetazoa"/>
        </authorList>
    </citation>
    <scope>IDENTIFICATION</scope>
    <source>
        <strain evidence="7">Foshan</strain>
    </source>
</reference>
<dbReference type="InterPro" id="IPR041588">
    <property type="entry name" value="Integrase_H2C2"/>
</dbReference>
<protein>
    <recommendedName>
        <fullName evidence="9">Endonuclease</fullName>
    </recommendedName>
</protein>
<evidence type="ECO:0000259" key="6">
    <source>
        <dbReference type="PROSITE" id="PS50994"/>
    </source>
</evidence>
<dbReference type="PANTHER" id="PTHR47331">
    <property type="entry name" value="PHD-TYPE DOMAIN-CONTAINING PROTEIN"/>
    <property type="match status" value="1"/>
</dbReference>
<dbReference type="Proteomes" id="UP000069940">
    <property type="component" value="Unassembled WGS sequence"/>
</dbReference>
<evidence type="ECO:0000259" key="5">
    <source>
        <dbReference type="PROSITE" id="PS50175"/>
    </source>
</evidence>
<keyword evidence="2" id="KW-0863">Zinc-finger</keyword>
<organism evidence="7 8">
    <name type="scientific">Aedes albopictus</name>
    <name type="common">Asian tiger mosquito</name>
    <name type="synonym">Stegomyia albopicta</name>
    <dbReference type="NCBI Taxonomy" id="7160"/>
    <lineage>
        <taxon>Eukaryota</taxon>
        <taxon>Metazoa</taxon>
        <taxon>Ecdysozoa</taxon>
        <taxon>Arthropoda</taxon>
        <taxon>Hexapoda</taxon>
        <taxon>Insecta</taxon>
        <taxon>Pterygota</taxon>
        <taxon>Neoptera</taxon>
        <taxon>Endopterygota</taxon>
        <taxon>Diptera</taxon>
        <taxon>Nematocera</taxon>
        <taxon>Culicoidea</taxon>
        <taxon>Culicidae</taxon>
        <taxon>Culicinae</taxon>
        <taxon>Aedini</taxon>
        <taxon>Aedes</taxon>
        <taxon>Stegomyia</taxon>
    </lineage>
</organism>
<evidence type="ECO:0008006" key="9">
    <source>
        <dbReference type="Google" id="ProtNLM"/>
    </source>
</evidence>
<feature type="domain" description="Peptidase A2" evidence="5">
    <location>
        <begin position="463"/>
        <end position="500"/>
    </location>
</feature>
<dbReference type="Gene3D" id="3.30.420.10">
    <property type="entry name" value="Ribonuclease H-like superfamily/Ribonuclease H"/>
    <property type="match status" value="1"/>
</dbReference>
<dbReference type="InterPro" id="IPR001584">
    <property type="entry name" value="Integrase_cat-core"/>
</dbReference>
<evidence type="ECO:0000259" key="4">
    <source>
        <dbReference type="PROSITE" id="PS50158"/>
    </source>
</evidence>
<dbReference type="EnsemblMetazoa" id="AALFPA23_014864.R21557">
    <property type="protein sequence ID" value="AALFPA23_014864.P21557"/>
    <property type="gene ID" value="AALFPA23_014864"/>
</dbReference>
<dbReference type="SUPFAM" id="SSF57756">
    <property type="entry name" value="Retrovirus zinc finger-like domains"/>
    <property type="match status" value="1"/>
</dbReference>
<dbReference type="InterPro" id="IPR040676">
    <property type="entry name" value="DUF5641"/>
</dbReference>
<feature type="domain" description="CCHC-type" evidence="4">
    <location>
        <begin position="363"/>
        <end position="378"/>
    </location>
</feature>
<dbReference type="Gene3D" id="1.10.340.70">
    <property type="match status" value="1"/>
</dbReference>
<dbReference type="InterPro" id="IPR005312">
    <property type="entry name" value="DUF1759"/>
</dbReference>
<keyword evidence="2" id="KW-0862">Zinc</keyword>
<evidence type="ECO:0000256" key="3">
    <source>
        <dbReference type="SAM" id="MobiDB-lite"/>
    </source>
</evidence>
<dbReference type="PROSITE" id="PS50175">
    <property type="entry name" value="ASP_PROT_RETROV"/>
    <property type="match status" value="1"/>
</dbReference>
<dbReference type="PROSITE" id="PS50994">
    <property type="entry name" value="INTEGRASE"/>
    <property type="match status" value="1"/>
</dbReference>
<evidence type="ECO:0000313" key="7">
    <source>
        <dbReference type="EnsemblMetazoa" id="AALFPA23_014864.P21557"/>
    </source>
</evidence>
<dbReference type="SUPFAM" id="SSF53098">
    <property type="entry name" value="Ribonuclease H-like"/>
    <property type="match status" value="1"/>
</dbReference>
<dbReference type="InterPro" id="IPR036397">
    <property type="entry name" value="RNaseH_sf"/>
</dbReference>
<feature type="region of interest" description="Disordered" evidence="3">
    <location>
        <begin position="299"/>
        <end position="323"/>
    </location>
</feature>
<proteinExistence type="predicted"/>
<dbReference type="SUPFAM" id="SSF50630">
    <property type="entry name" value="Acid proteases"/>
    <property type="match status" value="1"/>
</dbReference>
<dbReference type="Pfam" id="PF03564">
    <property type="entry name" value="DUF1759"/>
    <property type="match status" value="1"/>
</dbReference>
<evidence type="ECO:0000313" key="8">
    <source>
        <dbReference type="Proteomes" id="UP000069940"/>
    </source>
</evidence>
<keyword evidence="2" id="KW-0479">Metal-binding</keyword>
<dbReference type="InterPro" id="IPR001995">
    <property type="entry name" value="Peptidase_A2_cat"/>
</dbReference>
<feature type="domain" description="Integrase catalytic" evidence="6">
    <location>
        <begin position="875"/>
        <end position="1077"/>
    </location>
</feature>
<dbReference type="Gene3D" id="2.40.70.10">
    <property type="entry name" value="Acid Proteases"/>
    <property type="match status" value="1"/>
</dbReference>
<keyword evidence="1" id="KW-0378">Hydrolase</keyword>
<dbReference type="RefSeq" id="XP_062703016.1">
    <property type="nucleotide sequence ID" value="XM_062847032.1"/>
</dbReference>
<dbReference type="InterPro" id="IPR036875">
    <property type="entry name" value="Znf_CCHC_sf"/>
</dbReference>
<accession>A0ABM1Z434</accession>
<dbReference type="InterPro" id="IPR012337">
    <property type="entry name" value="RNaseH-like_sf"/>
</dbReference>
<feature type="compositionally biased region" description="Polar residues" evidence="3">
    <location>
        <begin position="308"/>
        <end position="323"/>
    </location>
</feature>
<sequence>MENLKKLVHQRGQVKARVTTIVGKLNEATEHPETTSLSQLKALEKKLELHYAEYSSKHDSIMSQCPTESIDDQDRKLDEFDELHTDALVKLNQLVDFFRAEPANNRAPQVIVTQQPLRTPIPTFDGKYESWPKFKALFNDLVGKCGDSDATKLQYLDKALIGEASGILDAKIINNNNYEQAWQLLEERFENPRVIIDTHISGLLSMKPIPKQSFKELRNLIDTCNRHVEGLRFMEQEVDGTAGLIVVKLLTMCLDGETRKQWELTLDHGELPDLDGSLKFLRNYCQVLERCEVDKMPSSKAVAKPSATPKTSFSPRSSLPATSSPAENVCDICAGQHCNYKCPTFLSMSVDQRVSKVKQSGLCFNCLRKGHQIRACPSDKSCLKCSRRHHSMLHFEQQFQPETKEQNSSVLSEQPEVETAVASTAPEEPVSTACSGIDRRAKHVFLMTALVNVASKSGKSFKLRALLDSGSQVNLVSEAAVKLLGLPRYPANVPVVGVGGARSQIRHHVILKLSSDYTNFESDLDCLVTARVTGRIPSVPVNISDWKFPAEIVLADPSFNQPRDVDLLIGAEHFFDILKQAQMKLSAELPALHETQFGWVVAGAMEDSGDEVVNVLCATSEDPLLKSIQRFFEQEELPEEKVQTSEEEAIEEHFSKTYRREEDGRFVVQLPFRESINQLGDSRSLAMKRFLASEKRLANQPEMKEMYQAFIREYEDLGHCHEIREVDDPPNQQNYYFPHHAVLKPSSTSTKLRVVFDGKLGEEIECVQRMEMPKRLANLHPFLDEEGFLRVGGRLQNSMLPFDAKHQLLLPRNHRVTEMLIRQYHEDRLHEGPSGLLAAIRQKYWLVNARSAIRKVTRSCVKCFRTKPREVQPEMGNLPEERVNLAAAFELTGVDYAGPVIVKEGRYKPKHIKAYIALFVCLTTKSIHLELVSDLTTEAFLAALDRFVNRRGMVRKMMSDNATNFVGASRELHQLHMMFRDQTESAKINDFLLKREIEWEFIPPRSPNFGGLWEAGVKVVKSHLHRTLGNAILNFEEFGTVLTSIEAIVNSRPLYALSDDPNESLPITPAHLMLGRPLEPVVKPSYTGIPLNRLSRFQYMNHLREQFWAKWSRDYLSSLQSRAKWTKSEPNVKLGTIVLMMEENQAVQSWRLGRIAALHPGQDGVVRVADVKTAAGIFRRSIRKLAPLPIEDTDEPSFGMTFQPAGACTRLTRASENVTSPTSPSI</sequence>
<dbReference type="GeneID" id="115265164"/>
<dbReference type="Pfam" id="PF18701">
    <property type="entry name" value="DUF5641"/>
    <property type="match status" value="1"/>
</dbReference>
<dbReference type="InterPro" id="IPR001878">
    <property type="entry name" value="Znf_CCHC"/>
</dbReference>
<dbReference type="PROSITE" id="PS50158">
    <property type="entry name" value="ZF_CCHC"/>
    <property type="match status" value="1"/>
</dbReference>
<dbReference type="PANTHER" id="PTHR47331:SF1">
    <property type="entry name" value="GAG-LIKE PROTEIN"/>
    <property type="match status" value="1"/>
</dbReference>
<dbReference type="InterPro" id="IPR021109">
    <property type="entry name" value="Peptidase_aspartic_dom_sf"/>
</dbReference>
<name>A0ABM1Z434_AEDAL</name>
<dbReference type="Pfam" id="PF17921">
    <property type="entry name" value="Integrase_H2C2"/>
    <property type="match status" value="1"/>
</dbReference>
<evidence type="ECO:0000256" key="2">
    <source>
        <dbReference type="PROSITE-ProRule" id="PRU00047"/>
    </source>
</evidence>
<keyword evidence="8" id="KW-1185">Reference proteome</keyword>
<reference evidence="8" key="1">
    <citation type="journal article" date="2015" name="Proc. Natl. Acad. Sci. U.S.A.">
        <title>Genome sequence of the Asian Tiger mosquito, Aedes albopictus, reveals insights into its biology, genetics, and evolution.</title>
        <authorList>
            <person name="Chen X.G."/>
            <person name="Jiang X."/>
            <person name="Gu J."/>
            <person name="Xu M."/>
            <person name="Wu Y."/>
            <person name="Deng Y."/>
            <person name="Zhang C."/>
            <person name="Bonizzoni M."/>
            <person name="Dermauw W."/>
            <person name="Vontas J."/>
            <person name="Armbruster P."/>
            <person name="Huang X."/>
            <person name="Yang Y."/>
            <person name="Zhang H."/>
            <person name="He W."/>
            <person name="Peng H."/>
            <person name="Liu Y."/>
            <person name="Wu K."/>
            <person name="Chen J."/>
            <person name="Lirakis M."/>
            <person name="Topalis P."/>
            <person name="Van Leeuwen T."/>
            <person name="Hall A.B."/>
            <person name="Jiang X."/>
            <person name="Thorpe C."/>
            <person name="Mueller R.L."/>
            <person name="Sun C."/>
            <person name="Waterhouse R.M."/>
            <person name="Yan G."/>
            <person name="Tu Z.J."/>
            <person name="Fang X."/>
            <person name="James A.A."/>
        </authorList>
    </citation>
    <scope>NUCLEOTIDE SEQUENCE [LARGE SCALE GENOMIC DNA]</scope>
    <source>
        <strain evidence="8">Foshan</strain>
    </source>
</reference>